<name>A0A8J5J7I2_HOMAM</name>
<gene>
    <name evidence="2" type="ORF">Hamer_G019559</name>
</gene>
<accession>A0A8J5J7I2</accession>
<keyword evidence="3" id="KW-1185">Reference proteome</keyword>
<dbReference type="AlphaFoldDB" id="A0A8J5J7I2"/>
<dbReference type="Proteomes" id="UP000747542">
    <property type="component" value="Unassembled WGS sequence"/>
</dbReference>
<comment type="caution">
    <text evidence="2">The sequence shown here is derived from an EMBL/GenBank/DDBJ whole genome shotgun (WGS) entry which is preliminary data.</text>
</comment>
<protein>
    <submittedName>
        <fullName evidence="2">Uncharacterized protein</fullName>
    </submittedName>
</protein>
<evidence type="ECO:0000313" key="2">
    <source>
        <dbReference type="EMBL" id="KAG7153495.1"/>
    </source>
</evidence>
<feature type="region of interest" description="Disordered" evidence="1">
    <location>
        <begin position="1"/>
        <end position="35"/>
    </location>
</feature>
<evidence type="ECO:0000313" key="3">
    <source>
        <dbReference type="Proteomes" id="UP000747542"/>
    </source>
</evidence>
<evidence type="ECO:0000256" key="1">
    <source>
        <dbReference type="SAM" id="MobiDB-lite"/>
    </source>
</evidence>
<dbReference type="EMBL" id="JAHLQT010046868">
    <property type="protein sequence ID" value="KAG7153495.1"/>
    <property type="molecule type" value="Genomic_DNA"/>
</dbReference>
<reference evidence="2" key="1">
    <citation type="journal article" date="2021" name="Sci. Adv.">
        <title>The American lobster genome reveals insights on longevity, neural, and immune adaptations.</title>
        <authorList>
            <person name="Polinski J.M."/>
            <person name="Zimin A.V."/>
            <person name="Clark K.F."/>
            <person name="Kohn A.B."/>
            <person name="Sadowski N."/>
            <person name="Timp W."/>
            <person name="Ptitsyn A."/>
            <person name="Khanna P."/>
            <person name="Romanova D.Y."/>
            <person name="Williams P."/>
            <person name="Greenwood S.J."/>
            <person name="Moroz L.L."/>
            <person name="Walt D.R."/>
            <person name="Bodnar A.G."/>
        </authorList>
    </citation>
    <scope>NUCLEOTIDE SEQUENCE</scope>
    <source>
        <strain evidence="2">GMGI-L3</strain>
    </source>
</reference>
<sequence length="102" mass="11058">MVSVPPSQRYGNQVQSAYGNERSSSPRLPCYGNSKSPTLTFNRHGKQDMASEDNTLASLQRYGKCVPSSSTLQHHGNMSPRGDFAISNSPTAWQVLTSLASP</sequence>
<organism evidence="2 3">
    <name type="scientific">Homarus americanus</name>
    <name type="common">American lobster</name>
    <dbReference type="NCBI Taxonomy" id="6706"/>
    <lineage>
        <taxon>Eukaryota</taxon>
        <taxon>Metazoa</taxon>
        <taxon>Ecdysozoa</taxon>
        <taxon>Arthropoda</taxon>
        <taxon>Crustacea</taxon>
        <taxon>Multicrustacea</taxon>
        <taxon>Malacostraca</taxon>
        <taxon>Eumalacostraca</taxon>
        <taxon>Eucarida</taxon>
        <taxon>Decapoda</taxon>
        <taxon>Pleocyemata</taxon>
        <taxon>Astacidea</taxon>
        <taxon>Nephropoidea</taxon>
        <taxon>Nephropidae</taxon>
        <taxon>Homarus</taxon>
    </lineage>
</organism>
<proteinExistence type="predicted"/>
<feature type="compositionally biased region" description="Polar residues" evidence="1">
    <location>
        <begin position="1"/>
        <end position="26"/>
    </location>
</feature>